<dbReference type="InterPro" id="IPR018062">
    <property type="entry name" value="HTH_AraC-typ_CS"/>
</dbReference>
<dbReference type="InterPro" id="IPR009057">
    <property type="entry name" value="Homeodomain-like_sf"/>
</dbReference>
<feature type="domain" description="HTH araC/xylS-type" evidence="4">
    <location>
        <begin position="8"/>
        <end position="106"/>
    </location>
</feature>
<dbReference type="Proteomes" id="UP000634672">
    <property type="component" value="Unassembled WGS sequence"/>
</dbReference>
<evidence type="ECO:0000256" key="1">
    <source>
        <dbReference type="ARBA" id="ARBA00023015"/>
    </source>
</evidence>
<dbReference type="SMART" id="SM00342">
    <property type="entry name" value="HTH_ARAC"/>
    <property type="match status" value="1"/>
</dbReference>
<dbReference type="InterPro" id="IPR010499">
    <property type="entry name" value="AraC_E-bd"/>
</dbReference>
<evidence type="ECO:0000313" key="5">
    <source>
        <dbReference type="EMBL" id="MBC5711913.1"/>
    </source>
</evidence>
<keyword evidence="1" id="KW-0805">Transcription regulation</keyword>
<proteinExistence type="predicted"/>
<dbReference type="Gene3D" id="3.20.80.10">
    <property type="entry name" value="Regulatory factor, effector binding domain"/>
    <property type="match status" value="1"/>
</dbReference>
<dbReference type="PANTHER" id="PTHR47504">
    <property type="entry name" value="RIGHT ORIGIN-BINDING PROTEIN"/>
    <property type="match status" value="1"/>
</dbReference>
<dbReference type="InterPro" id="IPR050959">
    <property type="entry name" value="MarA-like"/>
</dbReference>
<organism evidence="5 6">
    <name type="scientific">Hungatella hominis</name>
    <dbReference type="NCBI Taxonomy" id="2763050"/>
    <lineage>
        <taxon>Bacteria</taxon>
        <taxon>Bacillati</taxon>
        <taxon>Bacillota</taxon>
        <taxon>Clostridia</taxon>
        <taxon>Lachnospirales</taxon>
        <taxon>Lachnospiraceae</taxon>
        <taxon>Hungatella</taxon>
    </lineage>
</organism>
<reference evidence="5 6" key="1">
    <citation type="submission" date="2020-08" db="EMBL/GenBank/DDBJ databases">
        <title>Genome public.</title>
        <authorList>
            <person name="Liu C."/>
            <person name="Sun Q."/>
        </authorList>
    </citation>
    <scope>NUCLEOTIDE SEQUENCE [LARGE SCALE GENOMIC DNA]</scope>
    <source>
        <strain evidence="5 6">NSJ-66</strain>
    </source>
</reference>
<dbReference type="SMART" id="SM00871">
    <property type="entry name" value="AraC_E_bind"/>
    <property type="match status" value="1"/>
</dbReference>
<dbReference type="PROSITE" id="PS01124">
    <property type="entry name" value="HTH_ARAC_FAMILY_2"/>
    <property type="match status" value="1"/>
</dbReference>
<keyword evidence="2" id="KW-0238">DNA-binding</keyword>
<comment type="caution">
    <text evidence="5">The sequence shown here is derived from an EMBL/GenBank/DDBJ whole genome shotgun (WGS) entry which is preliminary data.</text>
</comment>
<evidence type="ECO:0000259" key="4">
    <source>
        <dbReference type="PROSITE" id="PS01124"/>
    </source>
</evidence>
<dbReference type="InterPro" id="IPR020449">
    <property type="entry name" value="Tscrpt_reg_AraC-type_HTH"/>
</dbReference>
<dbReference type="Pfam" id="PF06445">
    <property type="entry name" value="GyrI-like"/>
    <property type="match status" value="1"/>
</dbReference>
<evidence type="ECO:0000256" key="3">
    <source>
        <dbReference type="ARBA" id="ARBA00023163"/>
    </source>
</evidence>
<dbReference type="SUPFAM" id="SSF55136">
    <property type="entry name" value="Probable bacterial effector-binding domain"/>
    <property type="match status" value="1"/>
</dbReference>
<dbReference type="RefSeq" id="WP_187024443.1">
    <property type="nucleotide sequence ID" value="NZ_JACOPB010000023.1"/>
</dbReference>
<accession>A0ABR7HFF0</accession>
<dbReference type="Pfam" id="PF12833">
    <property type="entry name" value="HTH_18"/>
    <property type="match status" value="1"/>
</dbReference>
<dbReference type="PANTHER" id="PTHR47504:SF5">
    <property type="entry name" value="RIGHT ORIGIN-BINDING PROTEIN"/>
    <property type="match status" value="1"/>
</dbReference>
<dbReference type="PROSITE" id="PS00041">
    <property type="entry name" value="HTH_ARAC_FAMILY_1"/>
    <property type="match status" value="1"/>
</dbReference>
<keyword evidence="6" id="KW-1185">Reference proteome</keyword>
<dbReference type="SUPFAM" id="SSF46689">
    <property type="entry name" value="Homeodomain-like"/>
    <property type="match status" value="2"/>
</dbReference>
<sequence length="296" mass="34224">MDWIQHLNKAIDYIEENLDGTISYQKIAKIAGCSVYNFQRVFSYITDKSLSEYIRSRRLTLAAFDILNTSDRIIDIAMKYGYESQDSFTRAFKSFHGISPSKVRNEPVRLKSCPKLSVQITMRGEHHMSYQIEQWPAFKVTGIRRRIKTDQAFGQIPQMWDTAWKDGTMKLLTDLFRKTDYRPAGFIGMSIGGQQENAEEMDYIIGVTNHVEVEGCIHVPAPEGMDEIQVKSATWAVLEANGKLPDAVQNIYRQFYTEWLPNSGYQLEDMPIMECYMQEGRQEVWIAVKKSEKQLL</sequence>
<dbReference type="EMBL" id="JACOPB010000023">
    <property type="protein sequence ID" value="MBC5711913.1"/>
    <property type="molecule type" value="Genomic_DNA"/>
</dbReference>
<gene>
    <name evidence="5" type="ORF">H8S75_28710</name>
</gene>
<dbReference type="InterPro" id="IPR011256">
    <property type="entry name" value="Reg_factor_effector_dom_sf"/>
</dbReference>
<dbReference type="InterPro" id="IPR029442">
    <property type="entry name" value="GyrI-like"/>
</dbReference>
<evidence type="ECO:0000256" key="2">
    <source>
        <dbReference type="ARBA" id="ARBA00023125"/>
    </source>
</evidence>
<evidence type="ECO:0000313" key="6">
    <source>
        <dbReference type="Proteomes" id="UP000634672"/>
    </source>
</evidence>
<name>A0ABR7HFF0_9FIRM</name>
<dbReference type="PRINTS" id="PR00032">
    <property type="entry name" value="HTHARAC"/>
</dbReference>
<keyword evidence="3" id="KW-0804">Transcription</keyword>
<protein>
    <submittedName>
        <fullName evidence="5">AraC family transcriptional regulator</fullName>
    </submittedName>
</protein>
<dbReference type="InterPro" id="IPR018060">
    <property type="entry name" value="HTH_AraC"/>
</dbReference>
<dbReference type="Gene3D" id="1.10.10.60">
    <property type="entry name" value="Homeodomain-like"/>
    <property type="match status" value="2"/>
</dbReference>